<name>A0ABU6SMJ6_9FABA</name>
<dbReference type="EMBL" id="JASCZI010060964">
    <property type="protein sequence ID" value="MED6137018.1"/>
    <property type="molecule type" value="Genomic_DNA"/>
</dbReference>
<protein>
    <submittedName>
        <fullName evidence="1">Uncharacterized protein</fullName>
    </submittedName>
</protein>
<accession>A0ABU6SMJ6</accession>
<dbReference type="Proteomes" id="UP001341840">
    <property type="component" value="Unassembled WGS sequence"/>
</dbReference>
<proteinExistence type="predicted"/>
<comment type="caution">
    <text evidence="1">The sequence shown here is derived from an EMBL/GenBank/DDBJ whole genome shotgun (WGS) entry which is preliminary data.</text>
</comment>
<evidence type="ECO:0000313" key="2">
    <source>
        <dbReference type="Proteomes" id="UP001341840"/>
    </source>
</evidence>
<gene>
    <name evidence="1" type="ORF">PIB30_061082</name>
</gene>
<organism evidence="1 2">
    <name type="scientific">Stylosanthes scabra</name>
    <dbReference type="NCBI Taxonomy" id="79078"/>
    <lineage>
        <taxon>Eukaryota</taxon>
        <taxon>Viridiplantae</taxon>
        <taxon>Streptophyta</taxon>
        <taxon>Embryophyta</taxon>
        <taxon>Tracheophyta</taxon>
        <taxon>Spermatophyta</taxon>
        <taxon>Magnoliopsida</taxon>
        <taxon>eudicotyledons</taxon>
        <taxon>Gunneridae</taxon>
        <taxon>Pentapetalae</taxon>
        <taxon>rosids</taxon>
        <taxon>fabids</taxon>
        <taxon>Fabales</taxon>
        <taxon>Fabaceae</taxon>
        <taxon>Papilionoideae</taxon>
        <taxon>50 kb inversion clade</taxon>
        <taxon>dalbergioids sensu lato</taxon>
        <taxon>Dalbergieae</taxon>
        <taxon>Pterocarpus clade</taxon>
        <taxon>Stylosanthes</taxon>
    </lineage>
</organism>
<reference evidence="1 2" key="1">
    <citation type="journal article" date="2023" name="Plants (Basel)">
        <title>Bridging the Gap: Combining Genomics and Transcriptomics Approaches to Understand Stylosanthes scabra, an Orphan Legume from the Brazilian Caatinga.</title>
        <authorList>
            <person name="Ferreira-Neto J.R.C."/>
            <person name="da Silva M.D."/>
            <person name="Binneck E."/>
            <person name="de Melo N.F."/>
            <person name="da Silva R.H."/>
            <person name="de Melo A.L.T.M."/>
            <person name="Pandolfi V."/>
            <person name="Bustamante F.O."/>
            <person name="Brasileiro-Vidal A.C."/>
            <person name="Benko-Iseppon A.M."/>
        </authorList>
    </citation>
    <scope>NUCLEOTIDE SEQUENCE [LARGE SCALE GENOMIC DNA]</scope>
    <source>
        <tissue evidence="1">Leaves</tissue>
    </source>
</reference>
<keyword evidence="2" id="KW-1185">Reference proteome</keyword>
<evidence type="ECO:0000313" key="1">
    <source>
        <dbReference type="EMBL" id="MED6137018.1"/>
    </source>
</evidence>
<sequence>MDPLGPQIVSDVLIFEYPADGRYVHQCSGEVRVQVSTTFLNVLSLIQFLANILIMTCHTTCHSPSCTRVEASILFSPYPLDVAEPDPEFPMPQVPKYPTWFDPASELIIPNESIPAAPSPSPNSWSCHQTLALRCGLTRC</sequence>